<dbReference type="InterPro" id="IPR002937">
    <property type="entry name" value="Amino_oxidase"/>
</dbReference>
<reference evidence="2 3" key="1">
    <citation type="submission" date="2018-08" db="EMBL/GenBank/DDBJ databases">
        <title>Sequencing the genomes of 1000 actinobacteria strains.</title>
        <authorList>
            <person name="Klenk H.-P."/>
        </authorList>
    </citation>
    <scope>NUCLEOTIDE SEQUENCE [LARGE SCALE GENOMIC DNA]</scope>
    <source>
        <strain evidence="2 3">DSM 22891</strain>
    </source>
</reference>
<dbReference type="Gene3D" id="3.50.50.60">
    <property type="entry name" value="FAD/NAD(P)-binding domain"/>
    <property type="match status" value="2"/>
</dbReference>
<accession>A0A3D9V024</accession>
<evidence type="ECO:0000313" key="2">
    <source>
        <dbReference type="EMBL" id="REF34829.1"/>
    </source>
</evidence>
<proteinExistence type="predicted"/>
<dbReference type="PANTHER" id="PTHR43734:SF1">
    <property type="entry name" value="PHYTOENE DESATURASE"/>
    <property type="match status" value="1"/>
</dbReference>
<dbReference type="RefSeq" id="WP_170152458.1">
    <property type="nucleotide sequence ID" value="NZ_QTUC01000001.1"/>
</dbReference>
<dbReference type="AlphaFoldDB" id="A0A3D9V024"/>
<dbReference type="PANTHER" id="PTHR43734">
    <property type="entry name" value="PHYTOENE DESATURASE"/>
    <property type="match status" value="1"/>
</dbReference>
<dbReference type="InterPro" id="IPR036188">
    <property type="entry name" value="FAD/NAD-bd_sf"/>
</dbReference>
<dbReference type="SUPFAM" id="SSF51905">
    <property type="entry name" value="FAD/NAD(P)-binding domain"/>
    <property type="match status" value="1"/>
</dbReference>
<organism evidence="2 3">
    <name type="scientific">Thermasporomyces composti</name>
    <dbReference type="NCBI Taxonomy" id="696763"/>
    <lineage>
        <taxon>Bacteria</taxon>
        <taxon>Bacillati</taxon>
        <taxon>Actinomycetota</taxon>
        <taxon>Actinomycetes</taxon>
        <taxon>Propionibacteriales</taxon>
        <taxon>Nocardioidaceae</taxon>
        <taxon>Thermasporomyces</taxon>
    </lineage>
</organism>
<dbReference type="Proteomes" id="UP000256485">
    <property type="component" value="Unassembled WGS sequence"/>
</dbReference>
<keyword evidence="3" id="KW-1185">Reference proteome</keyword>
<feature type="domain" description="Amine oxidase" evidence="1">
    <location>
        <begin position="11"/>
        <end position="357"/>
    </location>
</feature>
<protein>
    <submittedName>
        <fullName evidence="2">UDP-galactopyranose mutase</fullName>
    </submittedName>
</protein>
<sequence length="452" mass="48515">MARVVVVGGGLGGLAVAARLAKNGHQVTLVERATRLGGQITRRTGVGPAEGFQWDAGPAEMTLPTTIRDLFRKSGRPLERVLDLHLVTDPRRHVFSDGTVLDLPTQSRADQRRALSETLGAATADAWEATVDGLTATWELLRTRVLEVPFAGARRLGPRALRRLAFGTSLSTFAGRALPDPRARRVLEYTAVGVGSEPRLAPALTAVHAYVERTFGLWRCPGGFARLADALADRVRERGVDLRLGSAVVAIETNEAAVTGVRLSDGSRLAAEVVVCDIDVRDVVSRLSPSAPRALRRAARRLRPGRALRLVHLGLRGEAEDLPHETVVHGAEATVVVRAPRDPALAPPGHRAVTLVVPDGALAGEDVLRWLARYGVDLRDRVAVRLDDESRPWGPTWRGPWRGLGVARNATPVRGLFLVGDTAHPGPGVPAVLLGAAATVRMIDETFGRPPR</sequence>
<evidence type="ECO:0000259" key="1">
    <source>
        <dbReference type="Pfam" id="PF01593"/>
    </source>
</evidence>
<dbReference type="GO" id="GO:0016491">
    <property type="term" value="F:oxidoreductase activity"/>
    <property type="evidence" value="ECO:0007669"/>
    <property type="project" value="InterPro"/>
</dbReference>
<gene>
    <name evidence="2" type="ORF">DFJ64_0195</name>
</gene>
<dbReference type="EMBL" id="QTUC01000001">
    <property type="protein sequence ID" value="REF34829.1"/>
    <property type="molecule type" value="Genomic_DNA"/>
</dbReference>
<dbReference type="Pfam" id="PF01593">
    <property type="entry name" value="Amino_oxidase"/>
    <property type="match status" value="1"/>
</dbReference>
<evidence type="ECO:0000313" key="3">
    <source>
        <dbReference type="Proteomes" id="UP000256485"/>
    </source>
</evidence>
<name>A0A3D9V024_THECX</name>
<dbReference type="PRINTS" id="PR00419">
    <property type="entry name" value="ADXRDTASE"/>
</dbReference>
<comment type="caution">
    <text evidence="2">The sequence shown here is derived from an EMBL/GenBank/DDBJ whole genome shotgun (WGS) entry which is preliminary data.</text>
</comment>